<dbReference type="SUPFAM" id="SSF52540">
    <property type="entry name" value="P-loop containing nucleoside triphosphate hydrolases"/>
    <property type="match status" value="1"/>
</dbReference>
<dbReference type="Pfam" id="PF02874">
    <property type="entry name" value="ATP-synt_ab_N"/>
    <property type="match status" value="1"/>
</dbReference>
<dbReference type="Pfam" id="PF00006">
    <property type="entry name" value="ATP-synt_ab"/>
    <property type="match status" value="1"/>
</dbReference>
<dbReference type="Pfam" id="PF18269">
    <property type="entry name" value="T3SS_ATPase_C"/>
    <property type="match status" value="1"/>
</dbReference>
<protein>
    <submittedName>
        <fullName evidence="12">Flagellar protein export ATPase FliI</fullName>
    </submittedName>
</protein>
<keyword evidence="8" id="KW-0406">Ion transport</keyword>
<proteinExistence type="predicted"/>
<evidence type="ECO:0000256" key="7">
    <source>
        <dbReference type="ARBA" id="ARBA00022967"/>
    </source>
</evidence>
<evidence type="ECO:0000256" key="2">
    <source>
        <dbReference type="ARBA" id="ARBA00022448"/>
    </source>
</evidence>
<keyword evidence="2" id="KW-0813">Transport</keyword>
<accession>A0ABW3ZQD7</accession>
<reference evidence="13" key="1">
    <citation type="journal article" date="2019" name="Int. J. Syst. Evol. Microbiol.">
        <title>The Global Catalogue of Microorganisms (GCM) 10K type strain sequencing project: providing services to taxonomists for standard genome sequencing and annotation.</title>
        <authorList>
            <consortium name="The Broad Institute Genomics Platform"/>
            <consortium name="The Broad Institute Genome Sequencing Center for Infectious Disease"/>
            <person name="Wu L."/>
            <person name="Ma J."/>
        </authorList>
    </citation>
    <scope>NUCLEOTIDE SEQUENCE [LARGE SCALE GENOMIC DNA]</scope>
    <source>
        <strain evidence="13">CCUG 54822</strain>
    </source>
</reference>
<organism evidence="12 13">
    <name type="scientific">Lentibacillus salinarum</name>
    <dbReference type="NCBI Taxonomy" id="446820"/>
    <lineage>
        <taxon>Bacteria</taxon>
        <taxon>Bacillati</taxon>
        <taxon>Bacillota</taxon>
        <taxon>Bacilli</taxon>
        <taxon>Bacillales</taxon>
        <taxon>Bacillaceae</taxon>
        <taxon>Lentibacillus</taxon>
    </lineage>
</organism>
<keyword evidence="12" id="KW-0282">Flagellum</keyword>
<comment type="subcellular location">
    <subcellularLocation>
        <location evidence="1">Cytoplasm</location>
    </subcellularLocation>
</comment>
<dbReference type="CDD" id="cd18117">
    <property type="entry name" value="ATP-synt_flagellum-secretory_path_III_N"/>
    <property type="match status" value="1"/>
</dbReference>
<dbReference type="InterPro" id="IPR004100">
    <property type="entry name" value="ATPase_F1/V1/A1_a/bsu_N"/>
</dbReference>
<evidence type="ECO:0000259" key="11">
    <source>
        <dbReference type="SMART" id="SM00382"/>
    </source>
</evidence>
<name>A0ABW3ZQD7_9BACI</name>
<sequence length="437" mass="46978">MNVRQYIAAIDQVDSIKRYGKVSRAVGLMIESLGPEANIGDVCLIHRPTNGKAVMAEVVGFSDEKLILMPYAQATEIGPGCLVESTGKALTVKVGRGLIGQVVNSLGECLNDSKLPKGLTSYLTEQSPPNPLTRPPISEPIQVGIKAIDAMLTVGKGQRVGIFAGSGVGKSTLLGMMARNSSADINVIALIGERGREVREFIDRELGKEGLKKSVVVVATSDQPALMRIKGAYTATAISEYFRDLGFDVNLLMDSVTRVATAQREVGLATGEPPTTKGYTPSVFAALPKLLERTGTSSKGTITAFYTVLVDGDDLNEPIADSVRGILDGHFILDRKLAEQGQFPAINILKSISRVMSNIVSDDHLEAAQQIRELMATYDENSELIQIGAYKRGTNQVIDRAISYHPKIQAYLKQGISDYHSLDASINQMKTLLNGGA</sequence>
<dbReference type="InterPro" id="IPR050053">
    <property type="entry name" value="ATPase_alpha/beta_chains"/>
</dbReference>
<evidence type="ECO:0000256" key="6">
    <source>
        <dbReference type="ARBA" id="ARBA00022927"/>
    </source>
</evidence>
<dbReference type="EMBL" id="JBHTNH010000002">
    <property type="protein sequence ID" value="MFD1360338.1"/>
    <property type="molecule type" value="Genomic_DNA"/>
</dbReference>
<dbReference type="InterPro" id="IPR003593">
    <property type="entry name" value="AAA+_ATPase"/>
</dbReference>
<dbReference type="InterPro" id="IPR022425">
    <property type="entry name" value="FliI_clade2"/>
</dbReference>
<keyword evidence="5" id="KW-0067">ATP-binding</keyword>
<evidence type="ECO:0000313" key="13">
    <source>
        <dbReference type="Proteomes" id="UP001597178"/>
    </source>
</evidence>
<comment type="catalytic activity">
    <reaction evidence="10">
        <text>ATP + H2O + cellular proteinSide 1 = ADP + phosphate + cellular proteinSide 2.</text>
        <dbReference type="EC" id="7.4.2.8"/>
    </reaction>
</comment>
<keyword evidence="7" id="KW-1278">Translocase</keyword>
<evidence type="ECO:0000256" key="4">
    <source>
        <dbReference type="ARBA" id="ARBA00022741"/>
    </source>
</evidence>
<gene>
    <name evidence="12" type="primary">fliI</name>
    <name evidence="12" type="ORF">ACFQ4A_01440</name>
</gene>
<dbReference type="InterPro" id="IPR005714">
    <property type="entry name" value="ATPase_T3SS_FliI/YscN"/>
</dbReference>
<dbReference type="PANTHER" id="PTHR15184">
    <property type="entry name" value="ATP SYNTHASE"/>
    <property type="match status" value="1"/>
</dbReference>
<keyword evidence="9" id="KW-0066">ATP synthesis</keyword>
<evidence type="ECO:0000256" key="9">
    <source>
        <dbReference type="ARBA" id="ARBA00023310"/>
    </source>
</evidence>
<keyword evidence="3" id="KW-0963">Cytoplasm</keyword>
<comment type="caution">
    <text evidence="12">The sequence shown here is derived from an EMBL/GenBank/DDBJ whole genome shotgun (WGS) entry which is preliminary data.</text>
</comment>
<dbReference type="InterPro" id="IPR020003">
    <property type="entry name" value="ATPase_a/bsu_AS"/>
</dbReference>
<keyword evidence="4" id="KW-0547">Nucleotide-binding</keyword>
<keyword evidence="6" id="KW-0653">Protein transport</keyword>
<evidence type="ECO:0000256" key="3">
    <source>
        <dbReference type="ARBA" id="ARBA00022490"/>
    </source>
</evidence>
<dbReference type="CDD" id="cd01136">
    <property type="entry name" value="ATPase_flagellum-secretory_path_III"/>
    <property type="match status" value="1"/>
</dbReference>
<dbReference type="Gene3D" id="3.40.50.12240">
    <property type="match status" value="1"/>
</dbReference>
<keyword evidence="12" id="KW-0966">Cell projection</keyword>
<evidence type="ECO:0000313" key="12">
    <source>
        <dbReference type="EMBL" id="MFD1360338.1"/>
    </source>
</evidence>
<dbReference type="PROSITE" id="PS00152">
    <property type="entry name" value="ATPASE_ALPHA_BETA"/>
    <property type="match status" value="1"/>
</dbReference>
<dbReference type="Proteomes" id="UP001597178">
    <property type="component" value="Unassembled WGS sequence"/>
</dbReference>
<evidence type="ECO:0000256" key="5">
    <source>
        <dbReference type="ARBA" id="ARBA00022840"/>
    </source>
</evidence>
<feature type="domain" description="AAA+ ATPase" evidence="11">
    <location>
        <begin position="156"/>
        <end position="337"/>
    </location>
</feature>
<dbReference type="InterPro" id="IPR040627">
    <property type="entry name" value="T3SS_ATPase_C"/>
</dbReference>
<evidence type="ECO:0000256" key="8">
    <source>
        <dbReference type="ARBA" id="ARBA00023065"/>
    </source>
</evidence>
<dbReference type="InterPro" id="IPR027417">
    <property type="entry name" value="P-loop_NTPase"/>
</dbReference>
<evidence type="ECO:0000256" key="1">
    <source>
        <dbReference type="ARBA" id="ARBA00004496"/>
    </source>
</evidence>
<dbReference type="RefSeq" id="WP_382397051.1">
    <property type="nucleotide sequence ID" value="NZ_JBHTNH010000002.1"/>
</dbReference>
<keyword evidence="12" id="KW-0969">Cilium</keyword>
<keyword evidence="13" id="KW-1185">Reference proteome</keyword>
<dbReference type="NCBIfam" id="TIGR03497">
    <property type="entry name" value="FliI_clade2"/>
    <property type="match status" value="1"/>
</dbReference>
<dbReference type="PANTHER" id="PTHR15184:SF9">
    <property type="entry name" value="SPI-1 TYPE 3 SECRETION SYSTEM ATPASE"/>
    <property type="match status" value="1"/>
</dbReference>
<evidence type="ECO:0000256" key="10">
    <source>
        <dbReference type="ARBA" id="ARBA00034006"/>
    </source>
</evidence>
<dbReference type="SMART" id="SM00382">
    <property type="entry name" value="AAA"/>
    <property type="match status" value="1"/>
</dbReference>
<dbReference type="InterPro" id="IPR000194">
    <property type="entry name" value="ATPase_F1/V1/A1_a/bsu_nucl-bd"/>
</dbReference>
<dbReference type="NCBIfam" id="TIGR01026">
    <property type="entry name" value="fliI_yscN"/>
    <property type="match status" value="1"/>
</dbReference>